<gene>
    <name evidence="9" type="primary">LOC114347459</name>
</gene>
<dbReference type="SMART" id="SM00645">
    <property type="entry name" value="Pept_C1"/>
    <property type="match status" value="1"/>
</dbReference>
<evidence type="ECO:0000256" key="1">
    <source>
        <dbReference type="ARBA" id="ARBA00008455"/>
    </source>
</evidence>
<dbReference type="InParanoid" id="A0A6P7GW32"/>
<dbReference type="InterPro" id="IPR000668">
    <property type="entry name" value="Peptidase_C1A_C"/>
</dbReference>
<dbReference type="Gene3D" id="3.90.70.10">
    <property type="entry name" value="Cysteine proteinases"/>
    <property type="match status" value="2"/>
</dbReference>
<feature type="domain" description="Cathepsin propeptide inhibitor" evidence="8">
    <location>
        <begin position="1"/>
        <end position="57"/>
    </location>
</feature>
<accession>A0A6P7GW32</accession>
<keyword evidence="3" id="KW-0378">Hydrolase</keyword>
<dbReference type="InterPro" id="IPR013128">
    <property type="entry name" value="Peptidase_C1A"/>
</dbReference>
<evidence type="ECO:0000256" key="6">
    <source>
        <dbReference type="ARBA" id="ARBA00023157"/>
    </source>
</evidence>
<dbReference type="GO" id="GO:0008234">
    <property type="term" value="F:cysteine-type peptidase activity"/>
    <property type="evidence" value="ECO:0007669"/>
    <property type="project" value="UniProtKB-KW"/>
</dbReference>
<dbReference type="InterPro" id="IPR039417">
    <property type="entry name" value="Peptidase_C1A_papain-like"/>
</dbReference>
<name>A0A6P7GW32_DIAVI</name>
<dbReference type="PROSITE" id="PS00139">
    <property type="entry name" value="THIOL_PROTEASE_CYS"/>
    <property type="match status" value="1"/>
</dbReference>
<evidence type="ECO:0000256" key="5">
    <source>
        <dbReference type="ARBA" id="ARBA00023145"/>
    </source>
</evidence>
<evidence type="ECO:0000256" key="4">
    <source>
        <dbReference type="ARBA" id="ARBA00022807"/>
    </source>
</evidence>
<proteinExistence type="inferred from homology"/>
<dbReference type="SMART" id="SM00848">
    <property type="entry name" value="Inhibitor_I29"/>
    <property type="match status" value="1"/>
</dbReference>
<dbReference type="GO" id="GO:0006508">
    <property type="term" value="P:proteolysis"/>
    <property type="evidence" value="ECO:0007669"/>
    <property type="project" value="UniProtKB-KW"/>
</dbReference>
<dbReference type="PANTHER" id="PTHR12411">
    <property type="entry name" value="CYSTEINE PROTEASE FAMILY C1-RELATED"/>
    <property type="match status" value="1"/>
</dbReference>
<dbReference type="AlphaFoldDB" id="A0A6P7GW32"/>
<sequence>FKAEFSKKYGLAEDKFRFQLFQKKLREIEQHNEKYEKGEIGWSKGINQFSDWTDDEFESILNKQLATKPVLGNSLGVYKADPNEPLPASVDWREKGAVLPARYQGACGSCWAFSVFCFLAKVGPISVGVGVKGWRDSRHGVHNNTDCGPLNHAVLAVGYTEEYFIVKNSWGPKWGDNGYIRIARGNNICHINEACYYPVL</sequence>
<feature type="domain" description="Peptidase C1A papain C-terminal" evidence="7">
    <location>
        <begin position="86"/>
        <end position="199"/>
    </location>
</feature>
<keyword evidence="2" id="KW-0645">Protease</keyword>
<evidence type="ECO:0000259" key="7">
    <source>
        <dbReference type="SMART" id="SM00645"/>
    </source>
</evidence>
<dbReference type="InterPro" id="IPR038765">
    <property type="entry name" value="Papain-like_cys_pep_sf"/>
</dbReference>
<comment type="similarity">
    <text evidence="1">Belongs to the peptidase C1 family.</text>
</comment>
<dbReference type="Gene3D" id="1.10.287.2250">
    <property type="match status" value="1"/>
</dbReference>
<keyword evidence="4" id="KW-0788">Thiol protease</keyword>
<organism evidence="9">
    <name type="scientific">Diabrotica virgifera virgifera</name>
    <name type="common">western corn rootworm</name>
    <dbReference type="NCBI Taxonomy" id="50390"/>
    <lineage>
        <taxon>Eukaryota</taxon>
        <taxon>Metazoa</taxon>
        <taxon>Ecdysozoa</taxon>
        <taxon>Arthropoda</taxon>
        <taxon>Hexapoda</taxon>
        <taxon>Insecta</taxon>
        <taxon>Pterygota</taxon>
        <taxon>Neoptera</taxon>
        <taxon>Endopterygota</taxon>
        <taxon>Coleoptera</taxon>
        <taxon>Polyphaga</taxon>
        <taxon>Cucujiformia</taxon>
        <taxon>Chrysomeloidea</taxon>
        <taxon>Chrysomelidae</taxon>
        <taxon>Galerucinae</taxon>
        <taxon>Diabroticina</taxon>
        <taxon>Diabroticites</taxon>
        <taxon>Diabrotica</taxon>
    </lineage>
</organism>
<dbReference type="Pfam" id="PF00112">
    <property type="entry name" value="Peptidase_C1"/>
    <property type="match status" value="2"/>
</dbReference>
<reference evidence="9" key="1">
    <citation type="submission" date="2025-08" db="UniProtKB">
        <authorList>
            <consortium name="RefSeq"/>
        </authorList>
    </citation>
    <scope>IDENTIFICATION</scope>
    <source>
        <tissue evidence="9">Whole insect</tissue>
    </source>
</reference>
<dbReference type="Pfam" id="PF08246">
    <property type="entry name" value="Inhibitor_I29"/>
    <property type="match status" value="1"/>
</dbReference>
<keyword evidence="6" id="KW-1015">Disulfide bond</keyword>
<evidence type="ECO:0000256" key="3">
    <source>
        <dbReference type="ARBA" id="ARBA00022801"/>
    </source>
</evidence>
<protein>
    <submittedName>
        <fullName evidence="9">Cathepsin L1-like</fullName>
    </submittedName>
</protein>
<dbReference type="RefSeq" id="XP_028153961.1">
    <property type="nucleotide sequence ID" value="XM_028298160.1"/>
</dbReference>
<feature type="non-terminal residue" evidence="9">
    <location>
        <position position="1"/>
    </location>
</feature>
<dbReference type="CDD" id="cd02248">
    <property type="entry name" value="Peptidase_C1A"/>
    <property type="match status" value="1"/>
</dbReference>
<evidence type="ECO:0000313" key="9">
    <source>
        <dbReference type="RefSeq" id="XP_028153961.1"/>
    </source>
</evidence>
<evidence type="ECO:0000259" key="8">
    <source>
        <dbReference type="SMART" id="SM00848"/>
    </source>
</evidence>
<evidence type="ECO:0000256" key="2">
    <source>
        <dbReference type="ARBA" id="ARBA00022670"/>
    </source>
</evidence>
<dbReference type="SUPFAM" id="SSF54001">
    <property type="entry name" value="Cysteine proteinases"/>
    <property type="match status" value="1"/>
</dbReference>
<dbReference type="InterPro" id="IPR000169">
    <property type="entry name" value="Pept_cys_AS"/>
</dbReference>
<keyword evidence="5" id="KW-0865">Zymogen</keyword>
<dbReference type="InterPro" id="IPR013201">
    <property type="entry name" value="Prot_inhib_I29"/>
</dbReference>